<dbReference type="Proteomes" id="UP000248887">
    <property type="component" value="Unassembled WGS sequence"/>
</dbReference>
<feature type="domain" description="Xylose isomerase-like TIM barrel" evidence="1">
    <location>
        <begin position="31"/>
        <end position="289"/>
    </location>
</feature>
<dbReference type="EMBL" id="QFQD01000001">
    <property type="protein sequence ID" value="PZQ85951.1"/>
    <property type="molecule type" value="Genomic_DNA"/>
</dbReference>
<keyword evidence="2" id="KW-0413">Isomerase</keyword>
<name>A0A2W5R5D7_ANCNO</name>
<dbReference type="InterPro" id="IPR013022">
    <property type="entry name" value="Xyl_isomerase-like_TIM-brl"/>
</dbReference>
<dbReference type="InterPro" id="IPR036237">
    <property type="entry name" value="Xyl_isomerase-like_sf"/>
</dbReference>
<evidence type="ECO:0000313" key="3">
    <source>
        <dbReference type="Proteomes" id="UP000248887"/>
    </source>
</evidence>
<proteinExistence type="predicted"/>
<dbReference type="PANTHER" id="PTHR12110">
    <property type="entry name" value="HYDROXYPYRUVATE ISOMERASE"/>
    <property type="match status" value="1"/>
</dbReference>
<dbReference type="SUPFAM" id="SSF51658">
    <property type="entry name" value="Xylose isomerase-like"/>
    <property type="match status" value="1"/>
</dbReference>
<dbReference type="Pfam" id="PF01261">
    <property type="entry name" value="AP_endonuc_2"/>
    <property type="match status" value="1"/>
</dbReference>
<protein>
    <submittedName>
        <fullName evidence="2">Xylose isomerase</fullName>
    </submittedName>
</protein>
<sequence>MQMHIPVSPVRAVGYSLREGSPEFDDLGAGLDEAEALGVDVVELPVYAWHLMVEGRLLENRVKDLQRALAGRKVGYTVHGTLAINLMDIPERLARHEKLLAANIELTAALGAQHLVMHSGVVRAPDDDVEVAYSRQRDALIRAGDHAASLGVTLCVENIFRYGAARETATPSKLAGELAAIDHAAVKATLDVSHAFIRCTDARLDPIAEIAALAPYVAHFHLHDSFGRPSELWTYHPAEAVALGEGDLHLPIGWGGIDWDAVVDAVQPRDGTIAIMELEPRHWRELRDQIPVLRALAARFRASDTVPAPADGT</sequence>
<dbReference type="InterPro" id="IPR050312">
    <property type="entry name" value="IolE/XylAMocC-like"/>
</dbReference>
<reference evidence="2 3" key="1">
    <citation type="submission" date="2017-08" db="EMBL/GenBank/DDBJ databases">
        <title>Infants hospitalized years apart are colonized by the same room-sourced microbial strains.</title>
        <authorList>
            <person name="Brooks B."/>
            <person name="Olm M.R."/>
            <person name="Firek B.A."/>
            <person name="Baker R."/>
            <person name="Thomas B.C."/>
            <person name="Morowitz M.J."/>
            <person name="Banfield J.F."/>
        </authorList>
    </citation>
    <scope>NUCLEOTIDE SEQUENCE [LARGE SCALE GENOMIC DNA]</scope>
    <source>
        <strain evidence="2">S2_005_001_R2_27</strain>
    </source>
</reference>
<evidence type="ECO:0000259" key="1">
    <source>
        <dbReference type="Pfam" id="PF01261"/>
    </source>
</evidence>
<gene>
    <name evidence="2" type="ORF">DI549_00220</name>
</gene>
<accession>A0A2W5R5D7</accession>
<evidence type="ECO:0000313" key="2">
    <source>
        <dbReference type="EMBL" id="PZQ85951.1"/>
    </source>
</evidence>
<dbReference type="PANTHER" id="PTHR12110:SF53">
    <property type="entry name" value="BLR5974 PROTEIN"/>
    <property type="match status" value="1"/>
</dbReference>
<dbReference type="AlphaFoldDB" id="A0A2W5R5D7"/>
<organism evidence="2 3">
    <name type="scientific">Ancylobacter novellus</name>
    <name type="common">Thiobacillus novellus</name>
    <dbReference type="NCBI Taxonomy" id="921"/>
    <lineage>
        <taxon>Bacteria</taxon>
        <taxon>Pseudomonadati</taxon>
        <taxon>Pseudomonadota</taxon>
        <taxon>Alphaproteobacteria</taxon>
        <taxon>Hyphomicrobiales</taxon>
        <taxon>Xanthobacteraceae</taxon>
        <taxon>Ancylobacter</taxon>
    </lineage>
</organism>
<comment type="caution">
    <text evidence="2">The sequence shown here is derived from an EMBL/GenBank/DDBJ whole genome shotgun (WGS) entry which is preliminary data.</text>
</comment>
<dbReference type="Gene3D" id="3.20.20.150">
    <property type="entry name" value="Divalent-metal-dependent TIM barrel enzymes"/>
    <property type="match status" value="1"/>
</dbReference>
<dbReference type="GO" id="GO:0016853">
    <property type="term" value="F:isomerase activity"/>
    <property type="evidence" value="ECO:0007669"/>
    <property type="project" value="UniProtKB-KW"/>
</dbReference>